<dbReference type="Proteomes" id="UP000821865">
    <property type="component" value="Chromosome 3"/>
</dbReference>
<evidence type="ECO:0000313" key="2">
    <source>
        <dbReference type="Proteomes" id="UP000821865"/>
    </source>
</evidence>
<evidence type="ECO:0000313" key="1">
    <source>
        <dbReference type="EMBL" id="KAH7960773.1"/>
    </source>
</evidence>
<accession>A0ACB8D8P8</accession>
<proteinExistence type="predicted"/>
<reference evidence="1" key="1">
    <citation type="submission" date="2020-05" db="EMBL/GenBank/DDBJ databases">
        <title>Large-scale comparative analyses of tick genomes elucidate their genetic diversity and vector capacities.</title>
        <authorList>
            <person name="Jia N."/>
            <person name="Wang J."/>
            <person name="Shi W."/>
            <person name="Du L."/>
            <person name="Sun Y."/>
            <person name="Zhan W."/>
            <person name="Jiang J."/>
            <person name="Wang Q."/>
            <person name="Zhang B."/>
            <person name="Ji P."/>
            <person name="Sakyi L.B."/>
            <person name="Cui X."/>
            <person name="Yuan T."/>
            <person name="Jiang B."/>
            <person name="Yang W."/>
            <person name="Lam T.T.-Y."/>
            <person name="Chang Q."/>
            <person name="Ding S."/>
            <person name="Wang X."/>
            <person name="Zhu J."/>
            <person name="Ruan X."/>
            <person name="Zhao L."/>
            <person name="Wei J."/>
            <person name="Que T."/>
            <person name="Du C."/>
            <person name="Cheng J."/>
            <person name="Dai P."/>
            <person name="Han X."/>
            <person name="Huang E."/>
            <person name="Gao Y."/>
            <person name="Liu J."/>
            <person name="Shao H."/>
            <person name="Ye R."/>
            <person name="Li L."/>
            <person name="Wei W."/>
            <person name="Wang X."/>
            <person name="Wang C."/>
            <person name="Yang T."/>
            <person name="Huo Q."/>
            <person name="Li W."/>
            <person name="Guo W."/>
            <person name="Chen H."/>
            <person name="Zhou L."/>
            <person name="Ni X."/>
            <person name="Tian J."/>
            <person name="Zhou Y."/>
            <person name="Sheng Y."/>
            <person name="Liu T."/>
            <person name="Pan Y."/>
            <person name="Xia L."/>
            <person name="Li J."/>
            <person name="Zhao F."/>
            <person name="Cao W."/>
        </authorList>
    </citation>
    <scope>NUCLEOTIDE SEQUENCE</scope>
    <source>
        <strain evidence="1">Dsil-2018</strain>
    </source>
</reference>
<organism evidence="1 2">
    <name type="scientific">Dermacentor silvarum</name>
    <name type="common">Tick</name>
    <dbReference type="NCBI Taxonomy" id="543639"/>
    <lineage>
        <taxon>Eukaryota</taxon>
        <taxon>Metazoa</taxon>
        <taxon>Ecdysozoa</taxon>
        <taxon>Arthropoda</taxon>
        <taxon>Chelicerata</taxon>
        <taxon>Arachnida</taxon>
        <taxon>Acari</taxon>
        <taxon>Parasitiformes</taxon>
        <taxon>Ixodida</taxon>
        <taxon>Ixodoidea</taxon>
        <taxon>Ixodidae</taxon>
        <taxon>Rhipicephalinae</taxon>
        <taxon>Dermacentor</taxon>
    </lineage>
</organism>
<keyword evidence="2" id="KW-1185">Reference proteome</keyword>
<sequence>MEEAGIALAMRNLRATFVLTDSQAAYRNFARGQVGHLAHSIRQQAAANRQEGQWKHQGTREFEARLLMPPPENFYTGTPPIAPQHNFSLTRTIPSPSFHILRSCNSSGCNNLGKHRIPEARIEAVMREMCDLGRYHLTNNNCQKWVQQLLRRLGIQTPSGERDAQAVVEEVVQPALYTGYAVALLYGAWAVAKFILTGGRF</sequence>
<protein>
    <submittedName>
        <fullName evidence="1">Uncharacterized protein</fullName>
    </submittedName>
</protein>
<dbReference type="EMBL" id="CM023472">
    <property type="protein sequence ID" value="KAH7960773.1"/>
    <property type="molecule type" value="Genomic_DNA"/>
</dbReference>
<comment type="caution">
    <text evidence="1">The sequence shown here is derived from an EMBL/GenBank/DDBJ whole genome shotgun (WGS) entry which is preliminary data.</text>
</comment>
<name>A0ACB8D8P8_DERSI</name>
<gene>
    <name evidence="1" type="ORF">HPB49_023305</name>
</gene>